<feature type="transmembrane region" description="Helical" evidence="6">
    <location>
        <begin position="137"/>
        <end position="161"/>
    </location>
</feature>
<evidence type="ECO:0000256" key="2">
    <source>
        <dbReference type="ARBA" id="ARBA00022475"/>
    </source>
</evidence>
<dbReference type="Pfam" id="PF09678">
    <property type="entry name" value="Caa3_CtaG"/>
    <property type="match status" value="1"/>
</dbReference>
<feature type="transmembrane region" description="Helical" evidence="6">
    <location>
        <begin position="12"/>
        <end position="41"/>
    </location>
</feature>
<dbReference type="InterPro" id="IPR019108">
    <property type="entry name" value="Caa3_assmbl_CtaG-rel"/>
</dbReference>
<evidence type="ECO:0000259" key="7">
    <source>
        <dbReference type="Pfam" id="PF05425"/>
    </source>
</evidence>
<evidence type="ECO:0000256" key="6">
    <source>
        <dbReference type="SAM" id="Phobius"/>
    </source>
</evidence>
<dbReference type="PANTHER" id="PTHR34820:SF4">
    <property type="entry name" value="INNER MEMBRANE PROTEIN YEBZ"/>
    <property type="match status" value="1"/>
</dbReference>
<feature type="transmembrane region" description="Helical" evidence="6">
    <location>
        <begin position="434"/>
        <end position="462"/>
    </location>
</feature>
<name>A0ABW3FNC3_9PSEU</name>
<evidence type="ECO:0000256" key="4">
    <source>
        <dbReference type="ARBA" id="ARBA00022989"/>
    </source>
</evidence>
<dbReference type="InterPro" id="IPR008457">
    <property type="entry name" value="Cu-R_CopD_dom"/>
</dbReference>
<evidence type="ECO:0000256" key="5">
    <source>
        <dbReference type="ARBA" id="ARBA00023136"/>
    </source>
</evidence>
<feature type="transmembrane region" description="Helical" evidence="6">
    <location>
        <begin position="61"/>
        <end position="84"/>
    </location>
</feature>
<keyword evidence="4 6" id="KW-1133">Transmembrane helix</keyword>
<dbReference type="PANTHER" id="PTHR34820">
    <property type="entry name" value="INNER MEMBRANE PROTEIN YEBZ"/>
    <property type="match status" value="1"/>
</dbReference>
<feature type="transmembrane region" description="Helical" evidence="6">
    <location>
        <begin position="483"/>
        <end position="506"/>
    </location>
</feature>
<sequence length="651" mass="67897">MNQNERQPGRRTAAGWLVGGGVVAVGFVCALSVLAGTGPYAVVGNADPGLVVQVGTPLLRLVADVAAIACIGGLAFAACVSVPVNTRLVSPEGFAALRSAGWWAIAWCAAACALVVFDAAGTAGQRLSDVVSPAHLLVLVDALEAPKAWLLTAVVALVVAIGSRSALRWQPALVLLCLAIFALLPPLATGHVSADTGHDVATAALMVHVPAAALWIGVLLNLIVHLWRGGRLPDRLARRYARLAAVCWLVVAVSGVAAGWWLVPVHDLVTTPYGLLVLANLVLLVLLGLGAVFLRRRALRDPDRPSRARLLRLASAEFAVLAVTVAVSVGATHLAPAALLGRAVTGQQTLLGYDLAGPPTPLALVADWRIDVFFAPLAVVLAALYLWGVRRLRRQGRTWPLGRTAAWLGGWALVLVATSSGLGRYAPAMFSAHIAAHMVVAMLVPMLLVLGGPLSLAGQAFAPSTSALAGPREWVRIVGGSRFAAVLTHPVVALALFAGAPFALYFTGLFDAAMRFHWAHQAITGCFLVIGYVFAWAVIGVDPLPRPLPNLARVGLLLAAMPADALFAAAVMNTHRVIGNGPAGANMYSALALPWARDLPADQWTAGLIALLIGELSLLVALAALLLRWSQVDDAEDSSGLGGYRALTSVR</sequence>
<dbReference type="Proteomes" id="UP001597018">
    <property type="component" value="Unassembled WGS sequence"/>
</dbReference>
<reference evidence="9" key="1">
    <citation type="journal article" date="2019" name="Int. J. Syst. Evol. Microbiol.">
        <title>The Global Catalogue of Microorganisms (GCM) 10K type strain sequencing project: providing services to taxonomists for standard genome sequencing and annotation.</title>
        <authorList>
            <consortium name="The Broad Institute Genomics Platform"/>
            <consortium name="The Broad Institute Genome Sequencing Center for Infectious Disease"/>
            <person name="Wu L."/>
            <person name="Ma J."/>
        </authorList>
    </citation>
    <scope>NUCLEOTIDE SEQUENCE [LARGE SCALE GENOMIC DNA]</scope>
    <source>
        <strain evidence="9">CCUG 56401</strain>
    </source>
</reference>
<feature type="domain" description="Copper resistance protein D" evidence="7">
    <location>
        <begin position="235"/>
        <end position="329"/>
    </location>
</feature>
<feature type="transmembrane region" description="Helical" evidence="6">
    <location>
        <begin position="518"/>
        <end position="539"/>
    </location>
</feature>
<evidence type="ECO:0000256" key="3">
    <source>
        <dbReference type="ARBA" id="ARBA00022692"/>
    </source>
</evidence>
<feature type="transmembrane region" description="Helical" evidence="6">
    <location>
        <begin position="200"/>
        <end position="223"/>
    </location>
</feature>
<keyword evidence="3 6" id="KW-0812">Transmembrane</keyword>
<dbReference type="RefSeq" id="WP_263252705.1">
    <property type="nucleotide sequence ID" value="NZ_BAABLT010000001.1"/>
</dbReference>
<evidence type="ECO:0000313" key="8">
    <source>
        <dbReference type="EMBL" id="MFD0919474.1"/>
    </source>
</evidence>
<feature type="transmembrane region" description="Helical" evidence="6">
    <location>
        <begin position="401"/>
        <end position="422"/>
    </location>
</feature>
<evidence type="ECO:0000256" key="1">
    <source>
        <dbReference type="ARBA" id="ARBA00004651"/>
    </source>
</evidence>
<feature type="transmembrane region" description="Helical" evidence="6">
    <location>
        <begin position="315"/>
        <end position="335"/>
    </location>
</feature>
<feature type="transmembrane region" description="Helical" evidence="6">
    <location>
        <begin position="275"/>
        <end position="294"/>
    </location>
</feature>
<keyword evidence="9" id="KW-1185">Reference proteome</keyword>
<comment type="subcellular location">
    <subcellularLocation>
        <location evidence="1">Cell membrane</location>
        <topology evidence="1">Multi-pass membrane protein</topology>
    </subcellularLocation>
</comment>
<accession>A0ABW3FNC3</accession>
<dbReference type="EMBL" id="JBHTIW010000003">
    <property type="protein sequence ID" value="MFD0919474.1"/>
    <property type="molecule type" value="Genomic_DNA"/>
</dbReference>
<gene>
    <name evidence="8" type="ORF">ACFQ16_06945</name>
</gene>
<proteinExistence type="predicted"/>
<comment type="caution">
    <text evidence="8">The sequence shown here is derived from an EMBL/GenBank/DDBJ whole genome shotgun (WGS) entry which is preliminary data.</text>
</comment>
<feature type="transmembrane region" description="Helical" evidence="6">
    <location>
        <begin position="96"/>
        <end position="117"/>
    </location>
</feature>
<feature type="transmembrane region" description="Helical" evidence="6">
    <location>
        <begin position="243"/>
        <end position="263"/>
    </location>
</feature>
<feature type="transmembrane region" description="Helical" evidence="6">
    <location>
        <begin position="551"/>
        <end position="572"/>
    </location>
</feature>
<evidence type="ECO:0000313" key="9">
    <source>
        <dbReference type="Proteomes" id="UP001597018"/>
    </source>
</evidence>
<feature type="transmembrane region" description="Helical" evidence="6">
    <location>
        <begin position="368"/>
        <end position="389"/>
    </location>
</feature>
<organism evidence="8 9">
    <name type="scientific">Saccharopolyspora rosea</name>
    <dbReference type="NCBI Taxonomy" id="524884"/>
    <lineage>
        <taxon>Bacteria</taxon>
        <taxon>Bacillati</taxon>
        <taxon>Actinomycetota</taxon>
        <taxon>Actinomycetes</taxon>
        <taxon>Pseudonocardiales</taxon>
        <taxon>Pseudonocardiaceae</taxon>
        <taxon>Saccharopolyspora</taxon>
    </lineage>
</organism>
<keyword evidence="2" id="KW-1003">Cell membrane</keyword>
<feature type="transmembrane region" description="Helical" evidence="6">
    <location>
        <begin position="604"/>
        <end position="627"/>
    </location>
</feature>
<keyword evidence="5 6" id="KW-0472">Membrane</keyword>
<protein>
    <submittedName>
        <fullName evidence="8">Bifunctional copper resistance protein CopD/cytochrome c oxidase assembly protein</fullName>
    </submittedName>
</protein>
<dbReference type="InterPro" id="IPR032694">
    <property type="entry name" value="CopC/D"/>
</dbReference>
<feature type="transmembrane region" description="Helical" evidence="6">
    <location>
        <begin position="173"/>
        <end position="194"/>
    </location>
</feature>
<dbReference type="Pfam" id="PF05425">
    <property type="entry name" value="CopD"/>
    <property type="match status" value="1"/>
</dbReference>